<dbReference type="OrthoDB" id="1929473at2759"/>
<dbReference type="Proteomes" id="UP000325315">
    <property type="component" value="Unassembled WGS sequence"/>
</dbReference>
<keyword evidence="1" id="KW-0695">RNA-directed DNA polymerase</keyword>
<keyword evidence="1" id="KW-0808">Transferase</keyword>
<proteinExistence type="predicted"/>
<dbReference type="GO" id="GO:0003964">
    <property type="term" value="F:RNA-directed DNA polymerase activity"/>
    <property type="evidence" value="ECO:0007669"/>
    <property type="project" value="UniProtKB-KW"/>
</dbReference>
<dbReference type="EMBL" id="SMMG02000006">
    <property type="protein sequence ID" value="KAA3469948.1"/>
    <property type="molecule type" value="Genomic_DNA"/>
</dbReference>
<organism evidence="1 2">
    <name type="scientific">Gossypium australe</name>
    <dbReference type="NCBI Taxonomy" id="47621"/>
    <lineage>
        <taxon>Eukaryota</taxon>
        <taxon>Viridiplantae</taxon>
        <taxon>Streptophyta</taxon>
        <taxon>Embryophyta</taxon>
        <taxon>Tracheophyta</taxon>
        <taxon>Spermatophyta</taxon>
        <taxon>Magnoliopsida</taxon>
        <taxon>eudicotyledons</taxon>
        <taxon>Gunneridae</taxon>
        <taxon>Pentapetalae</taxon>
        <taxon>rosids</taxon>
        <taxon>malvids</taxon>
        <taxon>Malvales</taxon>
        <taxon>Malvaceae</taxon>
        <taxon>Malvoideae</taxon>
        <taxon>Gossypium</taxon>
    </lineage>
</organism>
<sequence length="176" mass="20563">MDRIQAHALKEKYYGSSEFLKAELGSQPLAIWRSIWAAKGLLLKGSSWQVGNGKSILVWNVAWFPGDRPYIISLPRVNKVIFLAELIDEQSGKWKKSVVSTTFSEQEFRRILSIPLVQYDLSDRLRWCHEKFREYTVCNGYRLLLRGFLGTENDLYNDIGPKKQIFYKQLWQTNVI</sequence>
<accession>A0A5B6VLL6</accession>
<keyword evidence="1" id="KW-0548">Nucleotidyltransferase</keyword>
<evidence type="ECO:0000313" key="2">
    <source>
        <dbReference type="Proteomes" id="UP000325315"/>
    </source>
</evidence>
<reference evidence="2" key="1">
    <citation type="journal article" date="2019" name="Plant Biotechnol. J.">
        <title>Genome sequencing of the Australian wild diploid species Gossypium australe highlights disease resistance and delayed gland morphogenesis.</title>
        <authorList>
            <person name="Cai Y."/>
            <person name="Cai X."/>
            <person name="Wang Q."/>
            <person name="Wang P."/>
            <person name="Zhang Y."/>
            <person name="Cai C."/>
            <person name="Xu Y."/>
            <person name="Wang K."/>
            <person name="Zhou Z."/>
            <person name="Wang C."/>
            <person name="Geng S."/>
            <person name="Li B."/>
            <person name="Dong Q."/>
            <person name="Hou Y."/>
            <person name="Wang H."/>
            <person name="Ai P."/>
            <person name="Liu Z."/>
            <person name="Yi F."/>
            <person name="Sun M."/>
            <person name="An G."/>
            <person name="Cheng J."/>
            <person name="Zhang Y."/>
            <person name="Shi Q."/>
            <person name="Xie Y."/>
            <person name="Shi X."/>
            <person name="Chang Y."/>
            <person name="Huang F."/>
            <person name="Chen Y."/>
            <person name="Hong S."/>
            <person name="Mi L."/>
            <person name="Sun Q."/>
            <person name="Zhang L."/>
            <person name="Zhou B."/>
            <person name="Peng R."/>
            <person name="Zhang X."/>
            <person name="Liu F."/>
        </authorList>
    </citation>
    <scope>NUCLEOTIDE SEQUENCE [LARGE SCALE GENOMIC DNA]</scope>
    <source>
        <strain evidence="2">cv. PA1801</strain>
    </source>
</reference>
<dbReference type="AlphaFoldDB" id="A0A5B6VLL6"/>
<comment type="caution">
    <text evidence="1">The sequence shown here is derived from an EMBL/GenBank/DDBJ whole genome shotgun (WGS) entry which is preliminary data.</text>
</comment>
<name>A0A5B6VLL6_9ROSI</name>
<keyword evidence="2" id="KW-1185">Reference proteome</keyword>
<gene>
    <name evidence="1" type="ORF">EPI10_015694</name>
</gene>
<protein>
    <submittedName>
        <fullName evidence="1">Reverse transcriptase</fullName>
    </submittedName>
</protein>
<evidence type="ECO:0000313" key="1">
    <source>
        <dbReference type="EMBL" id="KAA3469948.1"/>
    </source>
</evidence>